<dbReference type="InterPro" id="IPR006579">
    <property type="entry name" value="Pre_C2HC_dom"/>
</dbReference>
<name>A0A4C1SQP4_EUMVA</name>
<sequence length="270" mass="29639">MALLSDEGSDNFNSTIKGSDDEEFQIVKRKNKRVARNSSITSKTVTAAKIVASNKKVTVSGANTLKTTNLAGSKLSPPPKNGIPFHTYALKEERKGKVVIKGVPVEIETEDIKANLKRQEYLVQAVHRMHRSDGTALGLVLVILNKTDRATDIFENLANVCGLSGIIVEASYKRGIPGQCYRCQLYGHAATNCHAPPQCLKCLDPHWTKECARTRESGGKLACYNCGSDHTANYGGCSVAPKPKPINSTNKKSEKSNRYRVRWTYLNFAP</sequence>
<dbReference type="PANTHER" id="PTHR33273">
    <property type="entry name" value="DOMAIN-CONTAINING PROTEIN, PUTATIVE-RELATED"/>
    <property type="match status" value="1"/>
</dbReference>
<proteinExistence type="predicted"/>
<reference evidence="2 3" key="1">
    <citation type="journal article" date="2019" name="Commun. Biol.">
        <title>The bagworm genome reveals a unique fibroin gene that provides high tensile strength.</title>
        <authorList>
            <person name="Kono N."/>
            <person name="Nakamura H."/>
            <person name="Ohtoshi R."/>
            <person name="Tomita M."/>
            <person name="Numata K."/>
            <person name="Arakawa K."/>
        </authorList>
    </citation>
    <scope>NUCLEOTIDE SEQUENCE [LARGE SCALE GENOMIC DNA]</scope>
</reference>
<dbReference type="PANTHER" id="PTHR33273:SF2">
    <property type="entry name" value="ENDONUCLEASE_EXONUCLEASE_PHOSPHATASE DOMAIN-CONTAINING PROTEIN"/>
    <property type="match status" value="1"/>
</dbReference>
<dbReference type="Pfam" id="PF07530">
    <property type="entry name" value="PRE_C2HC"/>
    <property type="match status" value="1"/>
</dbReference>
<organism evidence="2 3">
    <name type="scientific">Eumeta variegata</name>
    <name type="common">Bagworm moth</name>
    <name type="synonym">Eumeta japonica</name>
    <dbReference type="NCBI Taxonomy" id="151549"/>
    <lineage>
        <taxon>Eukaryota</taxon>
        <taxon>Metazoa</taxon>
        <taxon>Ecdysozoa</taxon>
        <taxon>Arthropoda</taxon>
        <taxon>Hexapoda</taxon>
        <taxon>Insecta</taxon>
        <taxon>Pterygota</taxon>
        <taxon>Neoptera</taxon>
        <taxon>Endopterygota</taxon>
        <taxon>Lepidoptera</taxon>
        <taxon>Glossata</taxon>
        <taxon>Ditrysia</taxon>
        <taxon>Tineoidea</taxon>
        <taxon>Psychidae</taxon>
        <taxon>Oiketicinae</taxon>
        <taxon>Eumeta</taxon>
    </lineage>
</organism>
<evidence type="ECO:0000313" key="2">
    <source>
        <dbReference type="EMBL" id="GBP03520.1"/>
    </source>
</evidence>
<dbReference type="AlphaFoldDB" id="A0A4C1SQP4"/>
<accession>A0A4C1SQP4</accession>
<gene>
    <name evidence="2" type="primary">ORF1</name>
    <name evidence="2" type="ORF">EVAR_101851_1</name>
</gene>
<protein>
    <submittedName>
        <fullName evidence="2">Nucleic-acid-binding protein from transposon X-element</fullName>
    </submittedName>
</protein>
<dbReference type="EMBL" id="BGZK01000010">
    <property type="protein sequence ID" value="GBP03520.1"/>
    <property type="molecule type" value="Genomic_DNA"/>
</dbReference>
<evidence type="ECO:0000313" key="3">
    <source>
        <dbReference type="Proteomes" id="UP000299102"/>
    </source>
</evidence>
<dbReference type="Proteomes" id="UP000299102">
    <property type="component" value="Unassembled WGS sequence"/>
</dbReference>
<feature type="domain" description="Pre-C2HC" evidence="1">
    <location>
        <begin position="110"/>
        <end position="175"/>
    </location>
</feature>
<keyword evidence="3" id="KW-1185">Reference proteome</keyword>
<evidence type="ECO:0000259" key="1">
    <source>
        <dbReference type="Pfam" id="PF07530"/>
    </source>
</evidence>
<comment type="caution">
    <text evidence="2">The sequence shown here is derived from an EMBL/GenBank/DDBJ whole genome shotgun (WGS) entry which is preliminary data.</text>
</comment>
<dbReference type="OrthoDB" id="8123891at2759"/>